<feature type="transmembrane region" description="Helical" evidence="1">
    <location>
        <begin position="12"/>
        <end position="29"/>
    </location>
</feature>
<name>A0A494Y6D9_9BACL</name>
<keyword evidence="2" id="KW-0378">Hydrolase</keyword>
<evidence type="ECO:0000313" key="3">
    <source>
        <dbReference type="Proteomes" id="UP000282076"/>
    </source>
</evidence>
<keyword evidence="3" id="KW-1185">Reference proteome</keyword>
<proteinExistence type="predicted"/>
<sequence>MARGGELDSISHLTIGSTLAGLLTAIPVISNHHEFMLPIMISCIIGSLAPDLDVISRLKPELYLRYHRGASHSFFLFPFWSLLVAGLLSACWLNIPFLLLWFSVSAGYLLHIVLDLLNSYGTQIAYPFRTDRKGYHVLPLFDLVLWSAHAVFAVIWLQQGLGTGFPFTLLYAGSVAYIGIRFYYRTKIKKQLESKHSSSQVLIFPTFSLFNWSIVLVGHDAVQAGVWRYGNIIWQSPINLGEAGDRYVKCSEQTDAVKLLKNFSPYLAVQKITHPDGIKIRWLDLRYLERANYCLMACVLIDQSYTIQRSYIGWFKPEGE</sequence>
<reference evidence="2 3" key="1">
    <citation type="submission" date="2018-10" db="EMBL/GenBank/DDBJ databases">
        <title>Cohnella sp. M2MS4P-1, whole genome shotgun sequence.</title>
        <authorList>
            <person name="Tuo L."/>
        </authorList>
    </citation>
    <scope>NUCLEOTIDE SEQUENCE [LARGE SCALE GENOMIC DNA]</scope>
    <source>
        <strain evidence="2 3">M2MS4P-1</strain>
    </source>
</reference>
<dbReference type="InterPro" id="IPR053170">
    <property type="entry name" value="Transcription_regulator"/>
</dbReference>
<dbReference type="GO" id="GO:0016787">
    <property type="term" value="F:hydrolase activity"/>
    <property type="evidence" value="ECO:0007669"/>
    <property type="project" value="UniProtKB-KW"/>
</dbReference>
<keyword evidence="1" id="KW-0472">Membrane</keyword>
<organism evidence="2 3">
    <name type="scientific">Cohnella endophytica</name>
    <dbReference type="NCBI Taxonomy" id="2419778"/>
    <lineage>
        <taxon>Bacteria</taxon>
        <taxon>Bacillati</taxon>
        <taxon>Bacillota</taxon>
        <taxon>Bacilli</taxon>
        <taxon>Bacillales</taxon>
        <taxon>Paenibacillaceae</taxon>
        <taxon>Cohnella</taxon>
    </lineage>
</organism>
<dbReference type="RefSeq" id="WP_120974150.1">
    <property type="nucleotide sequence ID" value="NZ_RBZM01000001.1"/>
</dbReference>
<evidence type="ECO:0000313" key="2">
    <source>
        <dbReference type="EMBL" id="RKP58239.1"/>
    </source>
</evidence>
<dbReference type="InterPro" id="IPR007404">
    <property type="entry name" value="YdjM-like"/>
</dbReference>
<gene>
    <name evidence="2" type="ORF">D7Z26_01715</name>
</gene>
<dbReference type="Pfam" id="PF04307">
    <property type="entry name" value="YdjM"/>
    <property type="match status" value="1"/>
</dbReference>
<dbReference type="PANTHER" id="PTHR40031:SF1">
    <property type="entry name" value="MEMBRANE-BOUND METAL-DEPENDENT HYDROLASE"/>
    <property type="match status" value="1"/>
</dbReference>
<comment type="caution">
    <text evidence="2">The sequence shown here is derived from an EMBL/GenBank/DDBJ whole genome shotgun (WGS) entry which is preliminary data.</text>
</comment>
<feature type="transmembrane region" description="Helical" evidence="1">
    <location>
        <begin position="73"/>
        <end position="92"/>
    </location>
</feature>
<accession>A0A494Y6D9</accession>
<feature type="transmembrane region" description="Helical" evidence="1">
    <location>
        <begin position="137"/>
        <end position="157"/>
    </location>
</feature>
<dbReference type="Proteomes" id="UP000282076">
    <property type="component" value="Unassembled WGS sequence"/>
</dbReference>
<feature type="transmembrane region" description="Helical" evidence="1">
    <location>
        <begin position="98"/>
        <end position="117"/>
    </location>
</feature>
<dbReference type="EMBL" id="RBZM01000001">
    <property type="protein sequence ID" value="RKP58239.1"/>
    <property type="molecule type" value="Genomic_DNA"/>
</dbReference>
<protein>
    <submittedName>
        <fullName evidence="2">Metal-dependent hydrolase</fullName>
    </submittedName>
</protein>
<evidence type="ECO:0000256" key="1">
    <source>
        <dbReference type="SAM" id="Phobius"/>
    </source>
</evidence>
<feature type="transmembrane region" description="Helical" evidence="1">
    <location>
        <begin position="163"/>
        <end position="184"/>
    </location>
</feature>
<keyword evidence="1" id="KW-1133">Transmembrane helix</keyword>
<keyword evidence="1" id="KW-0812">Transmembrane</keyword>
<dbReference type="AlphaFoldDB" id="A0A494Y6D9"/>
<dbReference type="PANTHER" id="PTHR40031">
    <property type="entry name" value="HYPOTHETICAL MEMBRANE SPANNING PROTEIN"/>
    <property type="match status" value="1"/>
</dbReference>